<feature type="region of interest" description="Disordered" evidence="1">
    <location>
        <begin position="166"/>
        <end position="186"/>
    </location>
</feature>
<feature type="signal peptide" evidence="2">
    <location>
        <begin position="1"/>
        <end position="23"/>
    </location>
</feature>
<keyword evidence="6" id="KW-1185">Reference proteome</keyword>
<evidence type="ECO:0000256" key="2">
    <source>
        <dbReference type="SAM" id="SignalP"/>
    </source>
</evidence>
<dbReference type="RefSeq" id="WP_006190705.1">
    <property type="nucleotide sequence ID" value="NC_015437.1"/>
</dbReference>
<dbReference type="Proteomes" id="UP000003505">
    <property type="component" value="Unassembled WGS sequence"/>
</dbReference>
<dbReference type="Pfam" id="PF06835">
    <property type="entry name" value="LptC"/>
    <property type="match status" value="1"/>
</dbReference>
<dbReference type="KEGG" id="ssg:Selsp_1896"/>
<dbReference type="InterPro" id="IPR006141">
    <property type="entry name" value="Intein_N"/>
</dbReference>
<sequence>MKHRKTLLAVLAAVLFAAALAWAVLSVPEVPTLGDPACTLCYEGNTLSLEKDGRTVWQLTAESIEADADGKAAEARNIEGVFHEEGGRELKLTAPHAHYDMTSKDLAIDGGVRIETSDGIRLMSREVVWSSEKETLAAVGDALLTQEEEKLRVSAERIESSDGFAKFTASGKDGKKARIEKGSGAN</sequence>
<feature type="compositionally biased region" description="Basic and acidic residues" evidence="1">
    <location>
        <begin position="172"/>
        <end position="186"/>
    </location>
</feature>
<dbReference type="eggNOG" id="COG3117">
    <property type="taxonomic scope" value="Bacteria"/>
</dbReference>
<evidence type="ECO:0008006" key="7">
    <source>
        <dbReference type="Google" id="ProtNLM"/>
    </source>
</evidence>
<dbReference type="GO" id="GO:0015920">
    <property type="term" value="P:lipopolysaccharide transport"/>
    <property type="evidence" value="ECO:0007669"/>
    <property type="project" value="TreeGrafter"/>
</dbReference>
<dbReference type="GO" id="GO:0017089">
    <property type="term" value="F:glycolipid transfer activity"/>
    <property type="evidence" value="ECO:0007669"/>
    <property type="project" value="TreeGrafter"/>
</dbReference>
<name>C9LRP2_SELS3</name>
<evidence type="ECO:0000313" key="4">
    <source>
        <dbReference type="EMBL" id="EEX78508.1"/>
    </source>
</evidence>
<dbReference type="PROSITE" id="PS50817">
    <property type="entry name" value="INTEIN_N_TER"/>
    <property type="match status" value="1"/>
</dbReference>
<evidence type="ECO:0000313" key="6">
    <source>
        <dbReference type="Proteomes" id="UP000011124"/>
    </source>
</evidence>
<dbReference type="GO" id="GO:0005886">
    <property type="term" value="C:plasma membrane"/>
    <property type="evidence" value="ECO:0007669"/>
    <property type="project" value="TreeGrafter"/>
</dbReference>
<dbReference type="PANTHER" id="PTHR37481">
    <property type="entry name" value="LIPOPOLYSACCHARIDE EXPORT SYSTEM PROTEIN LPTC"/>
    <property type="match status" value="1"/>
</dbReference>
<evidence type="ECO:0000313" key="3">
    <source>
        <dbReference type="EMBL" id="AEC00849.1"/>
    </source>
</evidence>
<dbReference type="InterPro" id="IPR010664">
    <property type="entry name" value="LipoPS_assembly_LptC-rel"/>
</dbReference>
<accession>C9LRP2</accession>
<dbReference type="OrthoDB" id="1629081at2"/>
<dbReference type="InterPro" id="IPR052363">
    <property type="entry name" value="LPS_export_LptC"/>
</dbReference>
<dbReference type="AlphaFoldDB" id="C9LRP2"/>
<proteinExistence type="predicted"/>
<dbReference type="GO" id="GO:0030288">
    <property type="term" value="C:outer membrane-bounded periplasmic space"/>
    <property type="evidence" value="ECO:0007669"/>
    <property type="project" value="TreeGrafter"/>
</dbReference>
<dbReference type="STRING" id="546271.Selsp_1896"/>
<organism evidence="4 5">
    <name type="scientific">Selenomonas sputigena (strain ATCC 35185 / DSM 20758 / CCUG 44933 / VPI D19B-28)</name>
    <dbReference type="NCBI Taxonomy" id="546271"/>
    <lineage>
        <taxon>Bacteria</taxon>
        <taxon>Bacillati</taxon>
        <taxon>Bacillota</taxon>
        <taxon>Negativicutes</taxon>
        <taxon>Selenomonadales</taxon>
        <taxon>Selenomonadaceae</taxon>
        <taxon>Selenomonas</taxon>
    </lineage>
</organism>
<dbReference type="GO" id="GO:0016539">
    <property type="term" value="P:intein-mediated protein splicing"/>
    <property type="evidence" value="ECO:0007669"/>
    <property type="project" value="InterPro"/>
</dbReference>
<feature type="chain" id="PRO_5038283503" description="LPS export ABC transporter periplasmic protein LptC" evidence="2">
    <location>
        <begin position="24"/>
        <end position="186"/>
    </location>
</feature>
<evidence type="ECO:0000313" key="5">
    <source>
        <dbReference type="Proteomes" id="UP000003505"/>
    </source>
</evidence>
<dbReference type="HOGENOM" id="CLU_125963_0_0_9"/>
<dbReference type="PANTHER" id="PTHR37481:SF1">
    <property type="entry name" value="LIPOPOLYSACCHARIDE EXPORT SYSTEM PROTEIN LPTC"/>
    <property type="match status" value="1"/>
</dbReference>
<reference evidence="3 6" key="2">
    <citation type="submission" date="2011-04" db="EMBL/GenBank/DDBJ databases">
        <title>The complete genome of Selenomonas sputigena DSM 20758.</title>
        <authorList>
            <consortium name="US DOE Joint Genome Institute (JGI-PGF)"/>
            <person name="Lucas S."/>
            <person name="Copeland A."/>
            <person name="Lapidus A."/>
            <person name="Bruce D."/>
            <person name="Goodwin L."/>
            <person name="Pitluck S."/>
            <person name="Peters L."/>
            <person name="Kyrpides N."/>
            <person name="Mavromatis K."/>
            <person name="Ivanova N."/>
            <person name="Ovchinnikova G."/>
            <person name="Teshima H."/>
            <person name="Detter J.C."/>
            <person name="Tapia R."/>
            <person name="Han C."/>
            <person name="Land M."/>
            <person name="Hauser L."/>
            <person name="Markowitz V."/>
            <person name="Cheng J.-F."/>
            <person name="Hugenholtz P."/>
            <person name="Woyke T."/>
            <person name="Wu D."/>
            <person name="Gronow S."/>
            <person name="Wellnitz S."/>
            <person name="Schneider S."/>
            <person name="Klenk H.-P."/>
            <person name="Eisen J.A."/>
        </authorList>
    </citation>
    <scope>NUCLEOTIDE SEQUENCE [LARGE SCALE GENOMIC DNA]</scope>
    <source>
        <strain evidence="3">ATCC 35185</strain>
        <strain evidence="6">ATCC 35185 / DSM 20758 / VPI D19B-28</strain>
    </source>
</reference>
<protein>
    <recommendedName>
        <fullName evidence="7">LPS export ABC transporter periplasmic protein LptC</fullName>
    </recommendedName>
</protein>
<dbReference type="EMBL" id="CP002637">
    <property type="protein sequence ID" value="AEC00849.1"/>
    <property type="molecule type" value="Genomic_DNA"/>
</dbReference>
<dbReference type="EMBL" id="ACKP02000002">
    <property type="protein sequence ID" value="EEX78508.1"/>
    <property type="molecule type" value="Genomic_DNA"/>
</dbReference>
<reference evidence="4 5" key="1">
    <citation type="submission" date="2009-09" db="EMBL/GenBank/DDBJ databases">
        <authorList>
            <person name="Weinstock G."/>
            <person name="Sodergren E."/>
            <person name="Clifton S."/>
            <person name="Fulton L."/>
            <person name="Fulton B."/>
            <person name="Courtney L."/>
            <person name="Fronick C."/>
            <person name="Harrison M."/>
            <person name="Strong C."/>
            <person name="Farmer C."/>
            <person name="Delahaunty K."/>
            <person name="Markovic C."/>
            <person name="Hall O."/>
            <person name="Minx P."/>
            <person name="Tomlinson C."/>
            <person name="Mitreva M."/>
            <person name="Nelson J."/>
            <person name="Hou S."/>
            <person name="Wollam A."/>
            <person name="Pepin K.H."/>
            <person name="Johnson M."/>
            <person name="Bhonagiri V."/>
            <person name="Nash W.E."/>
            <person name="Warren W."/>
            <person name="Chinwalla A."/>
            <person name="Mardis E.R."/>
            <person name="Wilson R.K."/>
        </authorList>
    </citation>
    <scope>NUCLEOTIDE SEQUENCE [LARGE SCALE GENOMIC DNA]</scope>
    <source>
        <strain evidence="4">ATCC 35185</strain>
        <strain evidence="5">ATCC 35185 / DSM 20758 / VPI D19B-28</strain>
    </source>
</reference>
<evidence type="ECO:0000256" key="1">
    <source>
        <dbReference type="SAM" id="MobiDB-lite"/>
    </source>
</evidence>
<keyword evidence="2" id="KW-0732">Signal</keyword>
<dbReference type="Proteomes" id="UP000011124">
    <property type="component" value="Chromosome"/>
</dbReference>
<gene>
    <name evidence="3" type="ordered locus">Selsp_1896</name>
    <name evidence="4" type="ORF">SELSPUOL_00109</name>
</gene>